<dbReference type="InterPro" id="IPR003130">
    <property type="entry name" value="GED"/>
</dbReference>
<evidence type="ECO:0000256" key="3">
    <source>
        <dbReference type="ARBA" id="ARBA00022741"/>
    </source>
</evidence>
<dbReference type="CDD" id="cd08771">
    <property type="entry name" value="DLP_1"/>
    <property type="match status" value="1"/>
</dbReference>
<keyword evidence="2" id="KW-0963">Cytoplasm</keyword>
<dbReference type="GO" id="GO:0016185">
    <property type="term" value="P:synaptic vesicle budding from presynaptic endocytic zone membrane"/>
    <property type="evidence" value="ECO:0007669"/>
    <property type="project" value="TreeGrafter"/>
</dbReference>
<feature type="domain" description="Dynamin-type G" evidence="7">
    <location>
        <begin position="31"/>
        <end position="304"/>
    </location>
</feature>
<evidence type="ECO:0000313" key="9">
    <source>
        <dbReference type="Proteomes" id="UP001501920"/>
    </source>
</evidence>
<dbReference type="GO" id="GO:0005634">
    <property type="term" value="C:nucleus"/>
    <property type="evidence" value="ECO:0007669"/>
    <property type="project" value="TreeGrafter"/>
</dbReference>
<evidence type="ECO:0000313" key="8">
    <source>
        <dbReference type="Ensembl" id="ENSPNAP00000038593.1"/>
    </source>
</evidence>
<evidence type="ECO:0000259" key="7">
    <source>
        <dbReference type="PROSITE" id="PS51718"/>
    </source>
</evidence>
<dbReference type="InterPro" id="IPR020850">
    <property type="entry name" value="GED_dom"/>
</dbReference>
<dbReference type="InterPro" id="IPR030381">
    <property type="entry name" value="G_DYNAMIN_dom"/>
</dbReference>
<dbReference type="SMART" id="SM00053">
    <property type="entry name" value="DYNc"/>
    <property type="match status" value="1"/>
</dbReference>
<evidence type="ECO:0000256" key="5">
    <source>
        <dbReference type="RuleBase" id="RU003932"/>
    </source>
</evidence>
<dbReference type="FunFam" id="3.40.50.300:FF:000621">
    <property type="entry name" value="Interferon-induced GTP-binding protein Mx1"/>
    <property type="match status" value="1"/>
</dbReference>
<keyword evidence="9" id="KW-1185">Reference proteome</keyword>
<dbReference type="Gene3D" id="1.20.120.1240">
    <property type="entry name" value="Dynamin, middle domain"/>
    <property type="match status" value="1"/>
</dbReference>
<dbReference type="GO" id="GO:0005886">
    <property type="term" value="C:plasma membrane"/>
    <property type="evidence" value="ECO:0007669"/>
    <property type="project" value="TreeGrafter"/>
</dbReference>
<dbReference type="InterPro" id="IPR045063">
    <property type="entry name" value="Dynamin_N"/>
</dbReference>
<protein>
    <recommendedName>
        <fullName evidence="10">Interferon-induced GTP-binding protein Mx</fullName>
    </recommendedName>
</protein>
<dbReference type="InterPro" id="IPR027417">
    <property type="entry name" value="P-loop_NTPase"/>
</dbReference>
<dbReference type="GO" id="GO:0005525">
    <property type="term" value="F:GTP binding"/>
    <property type="evidence" value="ECO:0007669"/>
    <property type="project" value="UniProtKB-KW"/>
</dbReference>
<proteinExistence type="inferred from homology"/>
<evidence type="ECO:0000256" key="1">
    <source>
        <dbReference type="ARBA" id="ARBA00004496"/>
    </source>
</evidence>
<dbReference type="GO" id="GO:0008017">
    <property type="term" value="F:microtubule binding"/>
    <property type="evidence" value="ECO:0007669"/>
    <property type="project" value="TreeGrafter"/>
</dbReference>
<dbReference type="InterPro" id="IPR001401">
    <property type="entry name" value="Dynamin_GTPase"/>
</dbReference>
<accession>A0AAR2IHI5</accession>
<dbReference type="PROSITE" id="PS00410">
    <property type="entry name" value="G_DYNAMIN_1"/>
    <property type="match status" value="1"/>
</dbReference>
<reference evidence="8 9" key="1">
    <citation type="submission" date="2020-10" db="EMBL/GenBank/DDBJ databases">
        <title>Pygocentrus nattereri (red-bellied piranha) genome, fPygNat1, primary haplotype.</title>
        <authorList>
            <person name="Myers G."/>
            <person name="Meyer A."/>
            <person name="Karagic N."/>
            <person name="Pippel M."/>
            <person name="Winkler S."/>
            <person name="Tracey A."/>
            <person name="Wood J."/>
            <person name="Formenti G."/>
            <person name="Howe K."/>
            <person name="Fedrigo O."/>
            <person name="Jarvis E.D."/>
        </authorList>
    </citation>
    <scope>NUCLEOTIDE SEQUENCE [LARGE SCALE GENOMIC DNA]</scope>
</reference>
<evidence type="ECO:0008006" key="10">
    <source>
        <dbReference type="Google" id="ProtNLM"/>
    </source>
</evidence>
<dbReference type="InterPro" id="IPR000375">
    <property type="entry name" value="Dynamin_stalk"/>
</dbReference>
<comment type="subcellular location">
    <subcellularLocation>
        <location evidence="1">Cytoplasm</location>
    </subcellularLocation>
</comment>
<organism evidence="8 9">
    <name type="scientific">Pygocentrus nattereri</name>
    <name type="common">Red-bellied piranha</name>
    <dbReference type="NCBI Taxonomy" id="42514"/>
    <lineage>
        <taxon>Eukaryota</taxon>
        <taxon>Metazoa</taxon>
        <taxon>Chordata</taxon>
        <taxon>Craniata</taxon>
        <taxon>Vertebrata</taxon>
        <taxon>Euteleostomi</taxon>
        <taxon>Actinopterygii</taxon>
        <taxon>Neopterygii</taxon>
        <taxon>Teleostei</taxon>
        <taxon>Ostariophysi</taxon>
        <taxon>Characiformes</taxon>
        <taxon>Characoidei</taxon>
        <taxon>Pygocentrus</taxon>
    </lineage>
</organism>
<reference evidence="8" key="2">
    <citation type="submission" date="2025-08" db="UniProtKB">
        <authorList>
            <consortium name="Ensembl"/>
        </authorList>
    </citation>
    <scope>IDENTIFICATION</scope>
</reference>
<dbReference type="Pfam" id="PF01031">
    <property type="entry name" value="Dynamin_M"/>
    <property type="match status" value="2"/>
</dbReference>
<evidence type="ECO:0000256" key="4">
    <source>
        <dbReference type="ARBA" id="ARBA00023134"/>
    </source>
</evidence>
<dbReference type="GO" id="GO:0005737">
    <property type="term" value="C:cytoplasm"/>
    <property type="evidence" value="ECO:0007669"/>
    <property type="project" value="UniProtKB-SubCell"/>
</dbReference>
<evidence type="ECO:0000259" key="6">
    <source>
        <dbReference type="PROSITE" id="PS51388"/>
    </source>
</evidence>
<dbReference type="InterPro" id="IPR022812">
    <property type="entry name" value="Dynamin"/>
</dbReference>
<evidence type="ECO:0000256" key="2">
    <source>
        <dbReference type="ARBA" id="ARBA00022490"/>
    </source>
</evidence>
<feature type="domain" description="GED" evidence="6">
    <location>
        <begin position="485"/>
        <end position="571"/>
    </location>
</feature>
<dbReference type="SMART" id="SM00302">
    <property type="entry name" value="GED"/>
    <property type="match status" value="1"/>
</dbReference>
<dbReference type="GO" id="GO:0003924">
    <property type="term" value="F:GTPase activity"/>
    <property type="evidence" value="ECO:0007669"/>
    <property type="project" value="InterPro"/>
</dbReference>
<dbReference type="SUPFAM" id="SSF52540">
    <property type="entry name" value="P-loop containing nucleoside triphosphate hydrolases"/>
    <property type="match status" value="1"/>
</dbReference>
<keyword evidence="3 5" id="KW-0547">Nucleotide-binding</keyword>
<dbReference type="AlphaFoldDB" id="A0AAR2IHI5"/>
<dbReference type="GO" id="GO:0031623">
    <property type="term" value="P:receptor internalization"/>
    <property type="evidence" value="ECO:0007669"/>
    <property type="project" value="TreeGrafter"/>
</dbReference>
<dbReference type="GO" id="GO:0005874">
    <property type="term" value="C:microtubule"/>
    <property type="evidence" value="ECO:0007669"/>
    <property type="project" value="TreeGrafter"/>
</dbReference>
<dbReference type="Pfam" id="PF00350">
    <property type="entry name" value="Dynamin_N"/>
    <property type="match status" value="1"/>
</dbReference>
<sequence length="571" mass="64966">MEGVFHRHLEERVRPYIDLIDSLRLIGIEEDLALPTIAVIGDQSSGKSSVLEALSGVALPRGSGIVTRCPLELKLRKIKGGVQWRAAISYKEEYIEFDDPLLVEHYVEEAQNVLAGDGVGICDDLITLEIMSPHVSDLTLIDLPGIARVPVKGQPEDIGEQIKNLIQTFIEKSETINLVVVPCNVDIATTEALRMAQEVDPEGKRTLAILTKPDLVDRGTEKTILDVVRNQVIPLSKGYIIVKCRGQKQIDEKISLEEATRVERDFFKRHEFFSCLLNEEKATIQCLAGKLTQDLVDHIKKSLPLLSEQIKKQLWDLRKELNQCEAGPPLDPQKRKDFLIIRLFMSKFTRNAVHEVVQTVVKEYDLKYRGRELPGFSDYNVFEMVVQRLVIQLKGPAIERLRVVRGTFTLTHYGLSQSLFFHTGFFANPAPGKLQQSKVEQRILEQFEMEQLVYTQDSIYFKTLNGTPGDGKTTSEDNYAGLDSRTKYPEMLHAYYEIVVQRLADQVPMLIRYFMLKESAQLLCSEMLGLMDGANVAEVLREESDVSRRRINMQNRMDRLTIAQEKLSNFI</sequence>
<dbReference type="InterPro" id="IPR019762">
    <property type="entry name" value="Dynamin_GTPase_CS"/>
</dbReference>
<comment type="similarity">
    <text evidence="5">Belongs to the TRAFAC class dynamin-like GTPase superfamily. Dynamin/Fzo/YdjA family.</text>
</comment>
<dbReference type="Proteomes" id="UP001501920">
    <property type="component" value="Chromosome 12"/>
</dbReference>
<dbReference type="GO" id="GO:0098793">
    <property type="term" value="C:presynapse"/>
    <property type="evidence" value="ECO:0007669"/>
    <property type="project" value="GOC"/>
</dbReference>
<dbReference type="GO" id="GO:0051607">
    <property type="term" value="P:defense response to virus"/>
    <property type="evidence" value="ECO:0007669"/>
    <property type="project" value="TreeGrafter"/>
</dbReference>
<dbReference type="Pfam" id="PF02212">
    <property type="entry name" value="GED"/>
    <property type="match status" value="1"/>
</dbReference>
<dbReference type="PRINTS" id="PR00195">
    <property type="entry name" value="DYNAMIN"/>
</dbReference>
<keyword evidence="4 5" id="KW-0342">GTP-binding</keyword>
<name>A0AAR2IHI5_PYGNA</name>
<dbReference type="GeneTree" id="ENSGT00940000164201"/>
<dbReference type="Gene3D" id="3.40.50.300">
    <property type="entry name" value="P-loop containing nucleotide triphosphate hydrolases"/>
    <property type="match status" value="1"/>
</dbReference>
<dbReference type="PANTHER" id="PTHR11566:SF225">
    <property type="entry name" value="INTERFERON-INDUCED GTP-BINDING PROTEIN MX-RELATED"/>
    <property type="match status" value="1"/>
</dbReference>
<dbReference type="PROSITE" id="PS51388">
    <property type="entry name" value="GED"/>
    <property type="match status" value="1"/>
</dbReference>
<reference evidence="8" key="3">
    <citation type="submission" date="2025-09" db="UniProtKB">
        <authorList>
            <consortium name="Ensembl"/>
        </authorList>
    </citation>
    <scope>IDENTIFICATION</scope>
</reference>
<dbReference type="Ensembl" id="ENSPNAT00000084529.1">
    <property type="protein sequence ID" value="ENSPNAP00000038593.1"/>
    <property type="gene ID" value="ENSPNAG00000036987.1"/>
</dbReference>
<dbReference type="PANTHER" id="PTHR11566">
    <property type="entry name" value="DYNAMIN"/>
    <property type="match status" value="1"/>
</dbReference>
<dbReference type="PROSITE" id="PS51718">
    <property type="entry name" value="G_DYNAMIN_2"/>
    <property type="match status" value="1"/>
</dbReference>